<reference evidence="4" key="1">
    <citation type="journal article" date="2014" name="Proc. Natl. Acad. Sci. U.S.A.">
        <title>Extensive sampling of basidiomycete genomes demonstrates inadequacy of the white-rot/brown-rot paradigm for wood decay fungi.</title>
        <authorList>
            <person name="Riley R."/>
            <person name="Salamov A.A."/>
            <person name="Brown D.W."/>
            <person name="Nagy L.G."/>
            <person name="Floudas D."/>
            <person name="Held B.W."/>
            <person name="Levasseur A."/>
            <person name="Lombard V."/>
            <person name="Morin E."/>
            <person name="Otillar R."/>
            <person name="Lindquist E.A."/>
            <person name="Sun H."/>
            <person name="LaButti K.M."/>
            <person name="Schmutz J."/>
            <person name="Jabbour D."/>
            <person name="Luo H."/>
            <person name="Baker S.E."/>
            <person name="Pisabarro A.G."/>
            <person name="Walton J.D."/>
            <person name="Blanchette R.A."/>
            <person name="Henrissat B."/>
            <person name="Martin F."/>
            <person name="Cullen D."/>
            <person name="Hibbett D.S."/>
            <person name="Grigoriev I.V."/>
        </authorList>
    </citation>
    <scope>NUCLEOTIDE SEQUENCE [LARGE SCALE GENOMIC DNA]</scope>
    <source>
        <strain evidence="4">CBS 339.88</strain>
    </source>
</reference>
<dbReference type="PROSITE" id="PS50011">
    <property type="entry name" value="PROTEIN_KINASE_DOM"/>
    <property type="match status" value="1"/>
</dbReference>
<dbReference type="Gene3D" id="3.30.200.20">
    <property type="entry name" value="Phosphorylase Kinase, domain 1"/>
    <property type="match status" value="1"/>
</dbReference>
<feature type="region of interest" description="Disordered" evidence="1">
    <location>
        <begin position="374"/>
        <end position="409"/>
    </location>
</feature>
<dbReference type="PROSITE" id="PS00109">
    <property type="entry name" value="PROTEIN_KINASE_TYR"/>
    <property type="match status" value="1"/>
</dbReference>
<sequence length="661" mass="75404">MLPISDPFYPRLKEILEANYDAGIVLDLERLEGVSTSPRSPQMFYDRHIMPSLVLQNVVYLPSITQSLSKACDNAIQGFLHDGHRLSSNGYVFSRNTRSKEFRDAHSVSFYYGEYIARICHAFASKVCLHPQCDTWKSVFKFTERPTGNPFDFTTQSWLEVTTRRLDGSLSLHDDLQNCLPDATKTKILDLSRKFPRLATWHMFAMTDAAMSMFQTMKEDVAFIWQYSHTMGAESMSHKQPPPDSKHALSFLSLKAPTKAKPRQPLPPAKRTVKSKSVTPTKFAVKRNRYRPDFRHFLQSAWANAAIYDSTFIVLNCGRYERIGIRHRESQTLYLSGLIDTVNIQDPRYRKLHLGLHIAIVKDALERQERVNARNMGQKRSSEHLEEEETSDPAQLKKSPQSELHEHHRISEELARRQLALVSLDYGAFRSYVPSSFSRVAPSCAPSCAPGLSDHSDEVGNHKMKAKYRAHEYISFALKEPLGRGAVGVVHPATLELVLESGEIMTQDLTFKLAFSAEQMEKLYHEFQIYQQLSKQEGVEGIVTVHGLFKDQESRTLAMLMSDGGVSLRRREMERSGDAVQVVTTSEEKESFLRALNSIHRAGIRHHDIRADNLLVNSDGQVFIIDFDCADNNVYDDKVEQEIVCMNAVLEGRYQEKNYYP</sequence>
<evidence type="ECO:0000259" key="2">
    <source>
        <dbReference type="PROSITE" id="PS50011"/>
    </source>
</evidence>
<dbReference type="GO" id="GO:0004672">
    <property type="term" value="F:protein kinase activity"/>
    <property type="evidence" value="ECO:0007669"/>
    <property type="project" value="InterPro"/>
</dbReference>
<evidence type="ECO:0000313" key="4">
    <source>
        <dbReference type="Proteomes" id="UP000027222"/>
    </source>
</evidence>
<dbReference type="STRING" id="685588.A0A067S5S1"/>
<dbReference type="InterPro" id="IPR011009">
    <property type="entry name" value="Kinase-like_dom_sf"/>
</dbReference>
<dbReference type="Proteomes" id="UP000027222">
    <property type="component" value="Unassembled WGS sequence"/>
</dbReference>
<feature type="region of interest" description="Disordered" evidence="1">
    <location>
        <begin position="259"/>
        <end position="278"/>
    </location>
</feature>
<evidence type="ECO:0000256" key="1">
    <source>
        <dbReference type="SAM" id="MobiDB-lite"/>
    </source>
</evidence>
<evidence type="ECO:0000313" key="3">
    <source>
        <dbReference type="EMBL" id="KDR66190.1"/>
    </source>
</evidence>
<organism evidence="3 4">
    <name type="scientific">Galerina marginata (strain CBS 339.88)</name>
    <dbReference type="NCBI Taxonomy" id="685588"/>
    <lineage>
        <taxon>Eukaryota</taxon>
        <taxon>Fungi</taxon>
        <taxon>Dikarya</taxon>
        <taxon>Basidiomycota</taxon>
        <taxon>Agaricomycotina</taxon>
        <taxon>Agaricomycetes</taxon>
        <taxon>Agaricomycetidae</taxon>
        <taxon>Agaricales</taxon>
        <taxon>Agaricineae</taxon>
        <taxon>Strophariaceae</taxon>
        <taxon>Galerina</taxon>
    </lineage>
</organism>
<dbReference type="OrthoDB" id="2521594at2759"/>
<dbReference type="SUPFAM" id="SSF56112">
    <property type="entry name" value="Protein kinase-like (PK-like)"/>
    <property type="match status" value="1"/>
</dbReference>
<name>A0A067S5S1_GALM3</name>
<dbReference type="GO" id="GO:0005524">
    <property type="term" value="F:ATP binding"/>
    <property type="evidence" value="ECO:0007669"/>
    <property type="project" value="InterPro"/>
</dbReference>
<keyword evidence="4" id="KW-1185">Reference proteome</keyword>
<dbReference type="HOGENOM" id="CLU_004236_1_0_1"/>
<proteinExistence type="predicted"/>
<gene>
    <name evidence="3" type="ORF">GALMADRAFT_148094</name>
</gene>
<protein>
    <recommendedName>
        <fullName evidence="2">Protein kinase domain-containing protein</fullName>
    </recommendedName>
</protein>
<feature type="domain" description="Protein kinase" evidence="2">
    <location>
        <begin position="476"/>
        <end position="661"/>
    </location>
</feature>
<dbReference type="InterPro" id="IPR008266">
    <property type="entry name" value="Tyr_kinase_AS"/>
</dbReference>
<accession>A0A067S5S1</accession>
<dbReference type="AlphaFoldDB" id="A0A067S5S1"/>
<dbReference type="Gene3D" id="1.10.510.10">
    <property type="entry name" value="Transferase(Phosphotransferase) domain 1"/>
    <property type="match status" value="1"/>
</dbReference>
<dbReference type="EMBL" id="KL142426">
    <property type="protein sequence ID" value="KDR66190.1"/>
    <property type="molecule type" value="Genomic_DNA"/>
</dbReference>
<dbReference type="Pfam" id="PF00069">
    <property type="entry name" value="Pkinase"/>
    <property type="match status" value="1"/>
</dbReference>
<dbReference type="InterPro" id="IPR000719">
    <property type="entry name" value="Prot_kinase_dom"/>
</dbReference>